<evidence type="ECO:0000256" key="1">
    <source>
        <dbReference type="SAM" id="MobiDB-lite"/>
    </source>
</evidence>
<dbReference type="Proteomes" id="UP000008792">
    <property type="component" value="Unassembled WGS sequence"/>
</dbReference>
<feature type="compositionally biased region" description="Polar residues" evidence="1">
    <location>
        <begin position="796"/>
        <end position="816"/>
    </location>
</feature>
<feature type="region of interest" description="Disordered" evidence="1">
    <location>
        <begin position="125"/>
        <end position="159"/>
    </location>
</feature>
<feature type="compositionally biased region" description="Low complexity" evidence="1">
    <location>
        <begin position="556"/>
        <end position="569"/>
    </location>
</feature>
<feature type="region of interest" description="Disordered" evidence="1">
    <location>
        <begin position="229"/>
        <end position="319"/>
    </location>
</feature>
<dbReference type="FunCoup" id="A0A0Q9WDL2">
    <property type="interactions" value="602"/>
</dbReference>
<evidence type="ECO:0000313" key="2">
    <source>
        <dbReference type="EMBL" id="KRF82538.1"/>
    </source>
</evidence>
<proteinExistence type="predicted"/>
<reference evidence="2 3" key="1">
    <citation type="journal article" date="2007" name="Nature">
        <title>Evolution of genes and genomes on the Drosophila phylogeny.</title>
        <authorList>
            <consortium name="Drosophila 12 Genomes Consortium"/>
            <person name="Clark A.G."/>
            <person name="Eisen M.B."/>
            <person name="Smith D.R."/>
            <person name="Bergman C.M."/>
            <person name="Oliver B."/>
            <person name="Markow T.A."/>
            <person name="Kaufman T.C."/>
            <person name="Kellis M."/>
            <person name="Gelbart W."/>
            <person name="Iyer V.N."/>
            <person name="Pollard D.A."/>
            <person name="Sackton T.B."/>
            <person name="Larracuente A.M."/>
            <person name="Singh N.D."/>
            <person name="Abad J.P."/>
            <person name="Abt D.N."/>
            <person name="Adryan B."/>
            <person name="Aguade M."/>
            <person name="Akashi H."/>
            <person name="Anderson W.W."/>
            <person name="Aquadro C.F."/>
            <person name="Ardell D.H."/>
            <person name="Arguello R."/>
            <person name="Artieri C.G."/>
            <person name="Barbash D.A."/>
            <person name="Barker D."/>
            <person name="Barsanti P."/>
            <person name="Batterham P."/>
            <person name="Batzoglou S."/>
            <person name="Begun D."/>
            <person name="Bhutkar A."/>
            <person name="Blanco E."/>
            <person name="Bosak S.A."/>
            <person name="Bradley R.K."/>
            <person name="Brand A.D."/>
            <person name="Brent M.R."/>
            <person name="Brooks A.N."/>
            <person name="Brown R.H."/>
            <person name="Butlin R.K."/>
            <person name="Caggese C."/>
            <person name="Calvi B.R."/>
            <person name="Bernardo de Carvalho A."/>
            <person name="Caspi A."/>
            <person name="Castrezana S."/>
            <person name="Celniker S.E."/>
            <person name="Chang J.L."/>
            <person name="Chapple C."/>
            <person name="Chatterji S."/>
            <person name="Chinwalla A."/>
            <person name="Civetta A."/>
            <person name="Clifton S.W."/>
            <person name="Comeron J.M."/>
            <person name="Costello J.C."/>
            <person name="Coyne J.A."/>
            <person name="Daub J."/>
            <person name="David R.G."/>
            <person name="Delcher A.L."/>
            <person name="Delehaunty K."/>
            <person name="Do C.B."/>
            <person name="Ebling H."/>
            <person name="Edwards K."/>
            <person name="Eickbush T."/>
            <person name="Evans J.D."/>
            <person name="Filipski A."/>
            <person name="Findeiss S."/>
            <person name="Freyhult E."/>
            <person name="Fulton L."/>
            <person name="Fulton R."/>
            <person name="Garcia A.C."/>
            <person name="Gardiner A."/>
            <person name="Garfield D.A."/>
            <person name="Garvin B.E."/>
            <person name="Gibson G."/>
            <person name="Gilbert D."/>
            <person name="Gnerre S."/>
            <person name="Godfrey J."/>
            <person name="Good R."/>
            <person name="Gotea V."/>
            <person name="Gravely B."/>
            <person name="Greenberg A.J."/>
            <person name="Griffiths-Jones S."/>
            <person name="Gross S."/>
            <person name="Guigo R."/>
            <person name="Gustafson E.A."/>
            <person name="Haerty W."/>
            <person name="Hahn M.W."/>
            <person name="Halligan D.L."/>
            <person name="Halpern A.L."/>
            <person name="Halter G.M."/>
            <person name="Han M.V."/>
            <person name="Heger A."/>
            <person name="Hillier L."/>
            <person name="Hinrichs A.S."/>
            <person name="Holmes I."/>
            <person name="Hoskins R.A."/>
            <person name="Hubisz M.J."/>
            <person name="Hultmark D."/>
            <person name="Huntley M.A."/>
            <person name="Jaffe D.B."/>
            <person name="Jagadeeshan S."/>
            <person name="Jeck W.R."/>
            <person name="Johnson J."/>
            <person name="Jones C.D."/>
            <person name="Jordan W.C."/>
            <person name="Karpen G.H."/>
            <person name="Kataoka E."/>
            <person name="Keightley P.D."/>
            <person name="Kheradpour P."/>
            <person name="Kirkness E.F."/>
            <person name="Koerich L.B."/>
            <person name="Kristiansen K."/>
            <person name="Kudrna D."/>
            <person name="Kulathinal R.J."/>
            <person name="Kumar S."/>
            <person name="Kwok R."/>
            <person name="Lander E."/>
            <person name="Langley C.H."/>
            <person name="Lapoint R."/>
            <person name="Lazzaro B.P."/>
            <person name="Lee S.J."/>
            <person name="Levesque L."/>
            <person name="Li R."/>
            <person name="Lin C.F."/>
            <person name="Lin M.F."/>
            <person name="Lindblad-Toh K."/>
            <person name="Llopart A."/>
            <person name="Long M."/>
            <person name="Low L."/>
            <person name="Lozovsky E."/>
            <person name="Lu J."/>
            <person name="Luo M."/>
            <person name="Machado C.A."/>
            <person name="Makalowski W."/>
            <person name="Marzo M."/>
            <person name="Matsuda M."/>
            <person name="Matzkin L."/>
            <person name="McAllister B."/>
            <person name="McBride C.S."/>
            <person name="McKernan B."/>
            <person name="McKernan K."/>
            <person name="Mendez-Lago M."/>
            <person name="Minx P."/>
            <person name="Mollenhauer M.U."/>
            <person name="Montooth K."/>
            <person name="Mount S.M."/>
            <person name="Mu X."/>
            <person name="Myers E."/>
            <person name="Negre B."/>
            <person name="Newfeld S."/>
            <person name="Nielsen R."/>
            <person name="Noor M.A."/>
            <person name="O'Grady P."/>
            <person name="Pachter L."/>
            <person name="Papaceit M."/>
            <person name="Parisi M.J."/>
            <person name="Parisi M."/>
            <person name="Parts L."/>
            <person name="Pedersen J.S."/>
            <person name="Pesole G."/>
            <person name="Phillippy A.M."/>
            <person name="Ponting C.P."/>
            <person name="Pop M."/>
            <person name="Porcelli D."/>
            <person name="Powell J.R."/>
            <person name="Prohaska S."/>
            <person name="Pruitt K."/>
            <person name="Puig M."/>
            <person name="Quesneville H."/>
            <person name="Ram K.R."/>
            <person name="Rand D."/>
            <person name="Rasmussen M.D."/>
            <person name="Reed L.K."/>
            <person name="Reenan R."/>
            <person name="Reily A."/>
            <person name="Remington K.A."/>
            <person name="Rieger T.T."/>
            <person name="Ritchie M.G."/>
            <person name="Robin C."/>
            <person name="Rogers Y.H."/>
            <person name="Rohde C."/>
            <person name="Rozas J."/>
            <person name="Rubenfield M.J."/>
            <person name="Ruiz A."/>
            <person name="Russo S."/>
            <person name="Salzberg S.L."/>
            <person name="Sanchez-Gracia A."/>
            <person name="Saranga D.J."/>
            <person name="Sato H."/>
            <person name="Schaeffer S.W."/>
            <person name="Schatz M.C."/>
            <person name="Schlenke T."/>
            <person name="Schwartz R."/>
            <person name="Segarra C."/>
            <person name="Singh R.S."/>
            <person name="Sirot L."/>
            <person name="Sirota M."/>
            <person name="Sisneros N.B."/>
            <person name="Smith C.D."/>
            <person name="Smith T.F."/>
            <person name="Spieth J."/>
            <person name="Stage D.E."/>
            <person name="Stark A."/>
            <person name="Stephan W."/>
            <person name="Strausberg R.L."/>
            <person name="Strempel S."/>
            <person name="Sturgill D."/>
            <person name="Sutton G."/>
            <person name="Sutton G.G."/>
            <person name="Tao W."/>
            <person name="Teichmann S."/>
            <person name="Tobari Y.N."/>
            <person name="Tomimura Y."/>
            <person name="Tsolas J.M."/>
            <person name="Valente V.L."/>
            <person name="Venter E."/>
            <person name="Venter J.C."/>
            <person name="Vicario S."/>
            <person name="Vieira F.G."/>
            <person name="Vilella A.J."/>
            <person name="Villasante A."/>
            <person name="Walenz B."/>
            <person name="Wang J."/>
            <person name="Wasserman M."/>
            <person name="Watts T."/>
            <person name="Wilson D."/>
            <person name="Wilson R.K."/>
            <person name="Wing R.A."/>
            <person name="Wolfner M.F."/>
            <person name="Wong A."/>
            <person name="Wong G.K."/>
            <person name="Wu C.I."/>
            <person name="Wu G."/>
            <person name="Yamamoto D."/>
            <person name="Yang H.P."/>
            <person name="Yang S.P."/>
            <person name="Yorke J.A."/>
            <person name="Yoshida K."/>
            <person name="Zdobnov E."/>
            <person name="Zhang P."/>
            <person name="Zhang Y."/>
            <person name="Zimin A.V."/>
            <person name="Baldwin J."/>
            <person name="Abdouelleil A."/>
            <person name="Abdulkadir J."/>
            <person name="Abebe A."/>
            <person name="Abera B."/>
            <person name="Abreu J."/>
            <person name="Acer S.C."/>
            <person name="Aftuck L."/>
            <person name="Alexander A."/>
            <person name="An P."/>
            <person name="Anderson E."/>
            <person name="Anderson S."/>
            <person name="Arachi H."/>
            <person name="Azer M."/>
            <person name="Bachantsang P."/>
            <person name="Barry A."/>
            <person name="Bayul T."/>
            <person name="Berlin A."/>
            <person name="Bessette D."/>
            <person name="Bloom T."/>
            <person name="Blye J."/>
            <person name="Boguslavskiy L."/>
            <person name="Bonnet C."/>
            <person name="Boukhgalter B."/>
            <person name="Bourzgui I."/>
            <person name="Brown A."/>
            <person name="Cahill P."/>
            <person name="Channer S."/>
            <person name="Cheshatsang Y."/>
            <person name="Chuda L."/>
            <person name="Citroen M."/>
            <person name="Collymore A."/>
            <person name="Cooke P."/>
            <person name="Costello M."/>
            <person name="D'Aco K."/>
            <person name="Daza R."/>
            <person name="De Haan G."/>
            <person name="DeGray S."/>
            <person name="DeMaso C."/>
            <person name="Dhargay N."/>
            <person name="Dooley K."/>
            <person name="Dooley E."/>
            <person name="Doricent M."/>
            <person name="Dorje P."/>
            <person name="Dorjee K."/>
            <person name="Dupes A."/>
            <person name="Elong R."/>
            <person name="Falk J."/>
            <person name="Farina A."/>
            <person name="Faro S."/>
            <person name="Ferguson D."/>
            <person name="Fisher S."/>
            <person name="Foley C.D."/>
            <person name="Franke A."/>
            <person name="Friedrich D."/>
            <person name="Gadbois L."/>
            <person name="Gearin G."/>
            <person name="Gearin C.R."/>
            <person name="Giannoukos G."/>
            <person name="Goode T."/>
            <person name="Graham J."/>
            <person name="Grandbois E."/>
            <person name="Grewal S."/>
            <person name="Gyaltsen K."/>
            <person name="Hafez N."/>
            <person name="Hagos B."/>
            <person name="Hall J."/>
            <person name="Henson C."/>
            <person name="Hollinger A."/>
            <person name="Honan T."/>
            <person name="Huard M.D."/>
            <person name="Hughes L."/>
            <person name="Hurhula B."/>
            <person name="Husby M.E."/>
            <person name="Kamat A."/>
            <person name="Kanga B."/>
            <person name="Kashin S."/>
            <person name="Khazanovich D."/>
            <person name="Kisner P."/>
            <person name="Lance K."/>
            <person name="Lara M."/>
            <person name="Lee W."/>
            <person name="Lennon N."/>
            <person name="Letendre F."/>
            <person name="LeVine R."/>
            <person name="Lipovsky A."/>
            <person name="Liu X."/>
            <person name="Liu J."/>
            <person name="Liu S."/>
            <person name="Lokyitsang T."/>
            <person name="Lokyitsang Y."/>
            <person name="Lubonja R."/>
            <person name="Lui A."/>
            <person name="MacDonald P."/>
            <person name="Magnisalis V."/>
            <person name="Maru K."/>
            <person name="Matthews C."/>
            <person name="McCusker W."/>
            <person name="McDonough S."/>
            <person name="Mehta T."/>
            <person name="Meldrim J."/>
            <person name="Meneus L."/>
            <person name="Mihai O."/>
            <person name="Mihalev A."/>
            <person name="Mihova T."/>
            <person name="Mittelman R."/>
            <person name="Mlenga V."/>
            <person name="Montmayeur A."/>
            <person name="Mulrain L."/>
            <person name="Navidi A."/>
            <person name="Naylor J."/>
            <person name="Negash T."/>
            <person name="Nguyen T."/>
            <person name="Nguyen N."/>
            <person name="Nicol R."/>
            <person name="Norbu C."/>
            <person name="Norbu N."/>
            <person name="Novod N."/>
            <person name="O'Neill B."/>
            <person name="Osman S."/>
            <person name="Markiewicz E."/>
            <person name="Oyono O.L."/>
            <person name="Patti C."/>
            <person name="Phunkhang P."/>
            <person name="Pierre F."/>
            <person name="Priest M."/>
            <person name="Raghuraman S."/>
            <person name="Rege F."/>
            <person name="Reyes R."/>
            <person name="Rise C."/>
            <person name="Rogov P."/>
            <person name="Ross K."/>
            <person name="Ryan E."/>
            <person name="Settipalli S."/>
            <person name="Shea T."/>
            <person name="Sherpa N."/>
            <person name="Shi L."/>
            <person name="Shih D."/>
            <person name="Sparrow T."/>
            <person name="Spaulding J."/>
            <person name="Stalker J."/>
            <person name="Stange-Thomann N."/>
            <person name="Stavropoulos S."/>
            <person name="Stone C."/>
            <person name="Strader C."/>
            <person name="Tesfaye S."/>
            <person name="Thomson T."/>
            <person name="Thoulutsang Y."/>
            <person name="Thoulutsang D."/>
            <person name="Topham K."/>
            <person name="Topping I."/>
            <person name="Tsamla T."/>
            <person name="Vassiliev H."/>
            <person name="Vo A."/>
            <person name="Wangchuk T."/>
            <person name="Wangdi T."/>
            <person name="Weiand M."/>
            <person name="Wilkinson J."/>
            <person name="Wilson A."/>
            <person name="Yadav S."/>
            <person name="Young G."/>
            <person name="Yu Q."/>
            <person name="Zembek L."/>
            <person name="Zhong D."/>
            <person name="Zimmer A."/>
            <person name="Zwirko Z."/>
            <person name="Jaffe D.B."/>
            <person name="Alvarez P."/>
            <person name="Brockman W."/>
            <person name="Butler J."/>
            <person name="Chin C."/>
            <person name="Gnerre S."/>
            <person name="Grabherr M."/>
            <person name="Kleber M."/>
            <person name="Mauceli E."/>
            <person name="MacCallum I."/>
        </authorList>
    </citation>
    <scope>NUCLEOTIDE SEQUENCE [LARGE SCALE GENOMIC DNA]</scope>
    <source>
        <strain evidence="3">Tucson 15010-1051.87</strain>
    </source>
</reference>
<evidence type="ECO:0000313" key="3">
    <source>
        <dbReference type="Proteomes" id="UP000008792"/>
    </source>
</evidence>
<feature type="compositionally biased region" description="Acidic residues" evidence="1">
    <location>
        <begin position="281"/>
        <end position="290"/>
    </location>
</feature>
<feature type="compositionally biased region" description="Polar residues" evidence="1">
    <location>
        <begin position="570"/>
        <end position="580"/>
    </location>
</feature>
<protein>
    <submittedName>
        <fullName evidence="2">Uncharacterized protein</fullName>
    </submittedName>
</protein>
<dbReference type="eggNOG" id="ENOG502QSH4">
    <property type="taxonomic scope" value="Eukaryota"/>
</dbReference>
<organism evidence="2 3">
    <name type="scientific">Drosophila virilis</name>
    <name type="common">Fruit fly</name>
    <dbReference type="NCBI Taxonomy" id="7244"/>
    <lineage>
        <taxon>Eukaryota</taxon>
        <taxon>Metazoa</taxon>
        <taxon>Ecdysozoa</taxon>
        <taxon>Arthropoda</taxon>
        <taxon>Hexapoda</taxon>
        <taxon>Insecta</taxon>
        <taxon>Pterygota</taxon>
        <taxon>Neoptera</taxon>
        <taxon>Endopterygota</taxon>
        <taxon>Diptera</taxon>
        <taxon>Brachycera</taxon>
        <taxon>Muscomorpha</taxon>
        <taxon>Ephydroidea</taxon>
        <taxon>Drosophilidae</taxon>
        <taxon>Drosophila</taxon>
    </lineage>
</organism>
<dbReference type="STRING" id="7244.A0A0Q9WDL2"/>
<dbReference type="AlphaFoldDB" id="A0A0Q9WDL2"/>
<feature type="compositionally biased region" description="Polar residues" evidence="1">
    <location>
        <begin position="125"/>
        <end position="139"/>
    </location>
</feature>
<dbReference type="InParanoid" id="A0A0Q9WDL2"/>
<accession>A0A0Q9WDL2</accession>
<feature type="region of interest" description="Disordered" evidence="1">
    <location>
        <begin position="555"/>
        <end position="580"/>
    </location>
</feature>
<gene>
    <name evidence="2" type="primary">Dvir\GJ14662</name>
    <name evidence="2" type="ORF">Dvir_GJ14662</name>
</gene>
<dbReference type="EMBL" id="CH940668">
    <property type="protein sequence ID" value="KRF82538.1"/>
    <property type="molecule type" value="Genomic_DNA"/>
</dbReference>
<name>A0A0Q9WDL2_DROVI</name>
<dbReference type="OrthoDB" id="10060000at2759"/>
<keyword evidence="3" id="KW-1185">Reference proteome</keyword>
<dbReference type="PANTHER" id="PTHR42264:SF6">
    <property type="entry name" value="TRANSMEMBRANE PROTEIN"/>
    <property type="match status" value="1"/>
</dbReference>
<feature type="compositionally biased region" description="Low complexity" evidence="1">
    <location>
        <begin position="233"/>
        <end position="249"/>
    </location>
</feature>
<dbReference type="PANTHER" id="PTHR42264">
    <property type="entry name" value="EPHRIN_REC_LIKE DOMAIN-CONTAINING PROTEIN"/>
    <property type="match status" value="1"/>
</dbReference>
<feature type="region of interest" description="Disordered" evidence="1">
    <location>
        <begin position="796"/>
        <end position="830"/>
    </location>
</feature>
<feature type="compositionally biased region" description="Low complexity" evidence="1">
    <location>
        <begin position="291"/>
        <end position="301"/>
    </location>
</feature>
<sequence length="1264" mass="131361">MPNTTAVGLNLPPPTPNLSVAGSATDVDLLSCLLPAPSSFVTSGLIPTSTPPPHTSLDQTAPAALTPAPCASDFDSDTELSIVAATAATEVASTVDNSTTSPISTLSCAPVQTALLATTNGHINRNNTSSSCPQLSLNTKQQRQQKRRRERAQRLQAERDSRCNLSALSGTLIAGSVGVGVSLGIGTVTGGSSGGIIGSVTAPNIIMGNSSAVAPGNSLLYNLNSAGSMGEDSNNSNGNFTSSSNGSNNLLPPTDSIASLLLNPPHSPECNSGLMATPSDSEGESLDEDLLSTSSSSTLLLPRDKPPPRPPPPVRRKLPRSPVLEEEIIDGFAILEFKTYEDLEFAIKLGQKRKEKRLSALEELTCTYSIEEMKMPKIIDTGQPHTLRTSNLSSLSIVSNNNLKEVNHHQHRGVGAGMGGTIVATSNSISTNINNNTANHNNSNTVYTVPLASMCNAPDTEADNWVEDPYRQQQDQLSGSASTISIDINSNANQNQISNNQHLNHLTQSKQTASSVININNTTIPGAVNTVTDSCLLDNGNAKLSIGSVVPHINLSDNGNESSGSESKSQNTKNANQPNNVAAEYISIKSTKSNDATTLNSRLKVISSSCPKIKKLNGLECSKDDVITTEAIAAGLTLEIQDFTNSSAKVVGASLLLKKDNDLNESFTDNSNHCTSNFNETNICDKTNGGNKNPENLVAFVFPSTPNHVSNDALQQSSPHNSTEYPQPHTTRTECVAANVCGNDVPELAQDTSTLSNTLPGVGANGSLIVAGESISESAGLEQIVSVVPPTLLTTKSATGHGNNQKLSAGTDNLPHTTHHPAATSAQVTSLSNSSGCESYLTSEAGRCGLELTSSVNAQGITLSNKIVTPLGMETPVQKPTIPLGTPFTSVTIAPLHGSFGERTSNLLLAANIKSKDNSMLNMDGLATAASLESQKSTNNSIPTSTSSIANGFLSGHTSVNCVTSNETSRESATTSSLKASVTSASTHHQYSVSGIGGMRSITPLGYVISNNNTTQVLGTMATTTVTTVPLLNSTHSRHLTANAAGAFGVTTAGSAIATSQLSTSSGIPVAATSQLQPSAPMQMLPQTGYPTHLPQVLSSYPQFAPSTSIPQQQILRCTTTSANGISNTSVLTVQSLMTAMPSTSITASIASSSVIQKIVSPKCGSPSRDRDTSYSITAVRPSNSVSVSGGPPGTTFGPAFCSLVSSTPYSAASASSSTTLSSATHSVLAVGGHNISAYTTKTGLWLKYDISNVVRYIFSIHHL</sequence>